<name>A0A2R8FD31_9VIRU</name>
<gene>
    <name evidence="1" type="ORF">BRZCDTV_63</name>
</gene>
<keyword evidence="2" id="KW-1185">Reference proteome</keyword>
<organism evidence="1">
    <name type="scientific">Brazilian cedratvirus IHUMI</name>
    <dbReference type="NCBI Taxonomy" id="2126980"/>
    <lineage>
        <taxon>Viruses</taxon>
        <taxon>Pithoviruses</taxon>
        <taxon>Orthocedratvirinae</taxon>
        <taxon>Alphacedratvirus</taxon>
        <taxon>Alphacedratvirus brasiliense</taxon>
    </lineage>
</organism>
<evidence type="ECO:0000313" key="1">
    <source>
        <dbReference type="EMBL" id="SPN78919.1"/>
    </source>
</evidence>
<sequence>MGRRRNQKKVVIYRPEARKIQDKDKEEIAKRAVLALEKMQTNNPGQKPLSPEDVKKIIDLMQESGM</sequence>
<protein>
    <submittedName>
        <fullName evidence="1">Uncharacterized protein</fullName>
    </submittedName>
</protein>
<dbReference type="Proteomes" id="UP000273054">
    <property type="component" value="Segment"/>
</dbReference>
<evidence type="ECO:0000313" key="2">
    <source>
        <dbReference type="Proteomes" id="UP000273054"/>
    </source>
</evidence>
<proteinExistence type="predicted"/>
<accession>A0A2R8FD31</accession>
<reference evidence="1" key="1">
    <citation type="submission" date="2018-03" db="EMBL/GenBank/DDBJ databases">
        <authorList>
            <consortium name="Urmite Genomes"/>
        </authorList>
    </citation>
    <scope>NUCLEOTIDE SEQUENCE [LARGE SCALE GENOMIC DNA]</scope>
    <source>
        <strain evidence="1">IHUMI-27.7</strain>
    </source>
</reference>
<dbReference type="EMBL" id="LT994651">
    <property type="protein sequence ID" value="SPN78919.1"/>
    <property type="molecule type" value="Genomic_DNA"/>
</dbReference>